<name>A0A9P8CED4_9HELO</name>
<feature type="transmembrane region" description="Helical" evidence="1">
    <location>
        <begin position="440"/>
        <end position="459"/>
    </location>
</feature>
<feature type="transmembrane region" description="Helical" evidence="1">
    <location>
        <begin position="128"/>
        <end position="151"/>
    </location>
</feature>
<organism evidence="2 3">
    <name type="scientific">Calycina marina</name>
    <dbReference type="NCBI Taxonomy" id="1763456"/>
    <lineage>
        <taxon>Eukaryota</taxon>
        <taxon>Fungi</taxon>
        <taxon>Dikarya</taxon>
        <taxon>Ascomycota</taxon>
        <taxon>Pezizomycotina</taxon>
        <taxon>Leotiomycetes</taxon>
        <taxon>Helotiales</taxon>
        <taxon>Pezizellaceae</taxon>
        <taxon>Calycina</taxon>
    </lineage>
</organism>
<keyword evidence="1" id="KW-0812">Transmembrane</keyword>
<dbReference type="EMBL" id="MU253966">
    <property type="protein sequence ID" value="KAG9243585.1"/>
    <property type="molecule type" value="Genomic_DNA"/>
</dbReference>
<reference evidence="2" key="1">
    <citation type="journal article" date="2021" name="IMA Fungus">
        <title>Genomic characterization of three marine fungi, including Emericellopsis atlantica sp. nov. with signatures of a generalist lifestyle and marine biomass degradation.</title>
        <authorList>
            <person name="Hagestad O.C."/>
            <person name="Hou L."/>
            <person name="Andersen J.H."/>
            <person name="Hansen E.H."/>
            <person name="Altermark B."/>
            <person name="Li C."/>
            <person name="Kuhnert E."/>
            <person name="Cox R.J."/>
            <person name="Crous P.W."/>
            <person name="Spatafora J.W."/>
            <person name="Lail K."/>
            <person name="Amirebrahimi M."/>
            <person name="Lipzen A."/>
            <person name="Pangilinan J."/>
            <person name="Andreopoulos W."/>
            <person name="Hayes R.D."/>
            <person name="Ng V."/>
            <person name="Grigoriev I.V."/>
            <person name="Jackson S.A."/>
            <person name="Sutton T.D.S."/>
            <person name="Dobson A.D.W."/>
            <person name="Rama T."/>
        </authorList>
    </citation>
    <scope>NUCLEOTIDE SEQUENCE</scope>
    <source>
        <strain evidence="2">TRa3180A</strain>
    </source>
</reference>
<protein>
    <submittedName>
        <fullName evidence="2">Uncharacterized protein</fullName>
    </submittedName>
</protein>
<proteinExistence type="predicted"/>
<sequence>MSNMARDDSLESYRETYIRWSRNFWYMVKRDPLAVGTFAGQISISALSTRKYVLEDIEVFKSTIVYSAAAIWVILMAVRCNYSAGQFNALCDILDAGDYGAQKLYAHYMNSYHADVWRRRGIGFVSPWLYVLAIGGYVYTLLLYAVCLVGSETQLELHSWISLVLSILVWLIWCLTWSYLRTFIFETGRRNTVMKVIRCPSYGSLEVHRISREVFDSLSQSGISFDAFRKERANPQGALKEKSQVELPRYEESSALLSQPSSRIHLAAEVERLKWKALAGYIIVLGSYGIVFVRFLTYLIPNLWSSAEGKVQWTWYNTSTSAVFAVLHIVLANAVLGVHEWQRGAMKEIWTQTRKIRAEVRSKMLKQPDVTLEDLLQSIPDTRPKHSPREQMKTPSPEVAFATSMFCQLWIAGCMLYMMFQAVELNARIEHDGSDLEDMFAYTVVPTGFVFVLMMVFIASRECRYMGENAAVAHGCCADTNGEAGCAKLECACKKFGVGCL</sequence>
<feature type="transmembrane region" description="Helical" evidence="1">
    <location>
        <begin position="320"/>
        <end position="338"/>
    </location>
</feature>
<keyword evidence="1" id="KW-0472">Membrane</keyword>
<accession>A0A9P8CED4</accession>
<dbReference type="Proteomes" id="UP000887226">
    <property type="component" value="Unassembled WGS sequence"/>
</dbReference>
<evidence type="ECO:0000256" key="1">
    <source>
        <dbReference type="SAM" id="Phobius"/>
    </source>
</evidence>
<feature type="transmembrane region" description="Helical" evidence="1">
    <location>
        <begin position="157"/>
        <end position="180"/>
    </location>
</feature>
<dbReference type="AlphaFoldDB" id="A0A9P8CED4"/>
<evidence type="ECO:0000313" key="2">
    <source>
        <dbReference type="EMBL" id="KAG9243585.1"/>
    </source>
</evidence>
<comment type="caution">
    <text evidence="2">The sequence shown here is derived from an EMBL/GenBank/DDBJ whole genome shotgun (WGS) entry which is preliminary data.</text>
</comment>
<keyword evidence="1" id="KW-1133">Transmembrane helix</keyword>
<gene>
    <name evidence="2" type="ORF">BJ878DRAFT_568309</name>
</gene>
<feature type="transmembrane region" description="Helical" evidence="1">
    <location>
        <begin position="399"/>
        <end position="420"/>
    </location>
</feature>
<keyword evidence="3" id="KW-1185">Reference proteome</keyword>
<evidence type="ECO:0000313" key="3">
    <source>
        <dbReference type="Proteomes" id="UP000887226"/>
    </source>
</evidence>
<feature type="transmembrane region" description="Helical" evidence="1">
    <location>
        <begin position="278"/>
        <end position="300"/>
    </location>
</feature>